<comment type="similarity">
    <text evidence="8">Belongs to the methyl-accepting chemotaxis (MCP) protein family.</text>
</comment>
<sequence>MLKSLKQKMITMICLILLVSLGTVFAVTYNSSSNLLGDSLDKEALLSAENLALQIDDFLNAEIAKIETVGKFITGDKEQDLKLIQKAQEQNTEFETFFFSYDLTGKNVINFLGEVTDVSDRVHYQEAGKGEGKIVVSEPVLSKRTGNNIVTMIIPLMKDGKQYGYMGSTLPINEVQKKVSDQSFGETGYAFLLSRTGTFMWHPSEELVLQTKVQDVDAELTKAYEKVSQGQPGEFQYALDGTAYTAAYAPSKLNWGVFVTAPSKELNAPISKLSVTLVAISAGALLVSIAAAYWVTSQIVQPIRKLNAAVKEVAAGDLTKTIQVKGKDEVAVLSGDFNQTVSHLKHLVDGVNDSSKQVLTVTEVVSGGVDTALNSVDRIGTSIRQIASGANAHAASSSEIAVSMSDMASGIVKIAETSSMVSEAAQEAATQAESGSVVVEQAVKQIGNIGEGTSKVGTAIERLNERSSEIEQILSFITEVTSRIRLLSLNASIEAARAGEHGRGFAVVAEEVKKLAGQSEASTDQIAKLITEIREDTLNAVEVMDVSRKDVQEGIALIEEVREKFDNILYATRNVADHILEVSAASEEMSAGSEQVSASIEELKSIADHTSSDAKNVADAVEEQIVTIKEISNSVKQLESVAEELSKELAKFKL</sequence>
<dbReference type="SUPFAM" id="SSF58104">
    <property type="entry name" value="Methyl-accepting chemotaxis protein (MCP) signaling domain"/>
    <property type="match status" value="1"/>
</dbReference>
<keyword evidence="14" id="KW-1185">Reference proteome</keyword>
<dbReference type="InterPro" id="IPR003660">
    <property type="entry name" value="HAMP_dom"/>
</dbReference>
<name>A0ABS4F5P3_9BACL</name>
<dbReference type="CDD" id="cd12912">
    <property type="entry name" value="PDC2_MCP_like"/>
    <property type="match status" value="1"/>
</dbReference>
<keyword evidence="6 10" id="KW-0472">Membrane</keyword>
<dbReference type="CDD" id="cd06225">
    <property type="entry name" value="HAMP"/>
    <property type="match status" value="1"/>
</dbReference>
<evidence type="ECO:0000256" key="3">
    <source>
        <dbReference type="ARBA" id="ARBA00022500"/>
    </source>
</evidence>
<feature type="domain" description="Methyl-accepting transducer" evidence="11">
    <location>
        <begin position="368"/>
        <end position="604"/>
    </location>
</feature>
<protein>
    <submittedName>
        <fullName evidence="13">Methyl-accepting chemotaxis protein</fullName>
    </submittedName>
</protein>
<evidence type="ECO:0000256" key="10">
    <source>
        <dbReference type="SAM" id="Phobius"/>
    </source>
</evidence>
<dbReference type="GeneID" id="95402690"/>
<feature type="transmembrane region" description="Helical" evidence="10">
    <location>
        <begin position="273"/>
        <end position="295"/>
    </location>
</feature>
<dbReference type="Pfam" id="PF00672">
    <property type="entry name" value="HAMP"/>
    <property type="match status" value="1"/>
</dbReference>
<reference evidence="13 14" key="1">
    <citation type="submission" date="2021-03" db="EMBL/GenBank/DDBJ databases">
        <title>Genomic Encyclopedia of Type Strains, Phase IV (KMG-IV): sequencing the most valuable type-strain genomes for metagenomic binning, comparative biology and taxonomic classification.</title>
        <authorList>
            <person name="Goeker M."/>
        </authorList>
    </citation>
    <scope>NUCLEOTIDE SEQUENCE [LARGE SCALE GENOMIC DNA]</scope>
    <source>
        <strain evidence="13 14">DSM 15596</strain>
    </source>
</reference>
<keyword evidence="4 10" id="KW-0812">Transmembrane</keyword>
<dbReference type="Gene3D" id="1.10.287.950">
    <property type="entry name" value="Methyl-accepting chemotaxis protein"/>
    <property type="match status" value="1"/>
</dbReference>
<dbReference type="SUPFAM" id="SSF103190">
    <property type="entry name" value="Sensory domain-like"/>
    <property type="match status" value="1"/>
</dbReference>
<keyword evidence="3" id="KW-0145">Chemotaxis</keyword>
<dbReference type="Proteomes" id="UP000706926">
    <property type="component" value="Unassembled WGS sequence"/>
</dbReference>
<dbReference type="Gene3D" id="6.10.340.10">
    <property type="match status" value="1"/>
</dbReference>
<dbReference type="PANTHER" id="PTHR32089">
    <property type="entry name" value="METHYL-ACCEPTING CHEMOTAXIS PROTEIN MCPB"/>
    <property type="match status" value="1"/>
</dbReference>
<evidence type="ECO:0000256" key="4">
    <source>
        <dbReference type="ARBA" id="ARBA00022692"/>
    </source>
</evidence>
<dbReference type="RefSeq" id="WP_210094179.1">
    <property type="nucleotide sequence ID" value="NZ_CP139098.1"/>
</dbReference>
<accession>A0ABS4F5P3</accession>
<evidence type="ECO:0000259" key="11">
    <source>
        <dbReference type="PROSITE" id="PS50111"/>
    </source>
</evidence>
<feature type="domain" description="HAMP" evidence="12">
    <location>
        <begin position="297"/>
        <end position="349"/>
    </location>
</feature>
<dbReference type="PROSITE" id="PS50111">
    <property type="entry name" value="CHEMOTAXIS_TRANSDUC_2"/>
    <property type="match status" value="1"/>
</dbReference>
<dbReference type="CDD" id="cd11386">
    <property type="entry name" value="MCP_signal"/>
    <property type="match status" value="1"/>
</dbReference>
<dbReference type="Pfam" id="PF02743">
    <property type="entry name" value="dCache_1"/>
    <property type="match status" value="1"/>
</dbReference>
<dbReference type="SMART" id="SM00283">
    <property type="entry name" value="MA"/>
    <property type="match status" value="1"/>
</dbReference>
<dbReference type="Pfam" id="PF00015">
    <property type="entry name" value="MCPsignal"/>
    <property type="match status" value="1"/>
</dbReference>
<evidence type="ECO:0000313" key="13">
    <source>
        <dbReference type="EMBL" id="MBP1891571.1"/>
    </source>
</evidence>
<dbReference type="InterPro" id="IPR029151">
    <property type="entry name" value="Sensor-like_sf"/>
</dbReference>
<evidence type="ECO:0000259" key="12">
    <source>
        <dbReference type="PROSITE" id="PS50885"/>
    </source>
</evidence>
<proteinExistence type="inferred from homology"/>
<evidence type="ECO:0000256" key="8">
    <source>
        <dbReference type="ARBA" id="ARBA00029447"/>
    </source>
</evidence>
<dbReference type="InterPro" id="IPR033479">
    <property type="entry name" value="dCache_1"/>
</dbReference>
<evidence type="ECO:0000256" key="9">
    <source>
        <dbReference type="PROSITE-ProRule" id="PRU00284"/>
    </source>
</evidence>
<evidence type="ECO:0000256" key="2">
    <source>
        <dbReference type="ARBA" id="ARBA00022475"/>
    </source>
</evidence>
<comment type="subcellular location">
    <subcellularLocation>
        <location evidence="1">Cell membrane</location>
        <topology evidence="1">Multi-pass membrane protein</topology>
    </subcellularLocation>
</comment>
<dbReference type="Gene3D" id="3.30.450.20">
    <property type="entry name" value="PAS domain"/>
    <property type="match status" value="1"/>
</dbReference>
<evidence type="ECO:0000256" key="5">
    <source>
        <dbReference type="ARBA" id="ARBA00022989"/>
    </source>
</evidence>
<dbReference type="SMART" id="SM00304">
    <property type="entry name" value="HAMP"/>
    <property type="match status" value="1"/>
</dbReference>
<dbReference type="InterPro" id="IPR004089">
    <property type="entry name" value="MCPsignal_dom"/>
</dbReference>
<gene>
    <name evidence="13" type="ORF">J2Z18_000643</name>
</gene>
<keyword evidence="5 10" id="KW-1133">Transmembrane helix</keyword>
<evidence type="ECO:0000256" key="1">
    <source>
        <dbReference type="ARBA" id="ARBA00004651"/>
    </source>
</evidence>
<dbReference type="PROSITE" id="PS50885">
    <property type="entry name" value="HAMP"/>
    <property type="match status" value="1"/>
</dbReference>
<keyword evidence="2" id="KW-1003">Cell membrane</keyword>
<organism evidence="13 14">
    <name type="scientific">Paenibacillus lactis</name>
    <dbReference type="NCBI Taxonomy" id="228574"/>
    <lineage>
        <taxon>Bacteria</taxon>
        <taxon>Bacillati</taxon>
        <taxon>Bacillota</taxon>
        <taxon>Bacilli</taxon>
        <taxon>Bacillales</taxon>
        <taxon>Paenibacillaceae</taxon>
        <taxon>Paenibacillus</taxon>
    </lineage>
</organism>
<evidence type="ECO:0000256" key="7">
    <source>
        <dbReference type="ARBA" id="ARBA00023224"/>
    </source>
</evidence>
<keyword evidence="7 9" id="KW-0807">Transducer</keyword>
<evidence type="ECO:0000313" key="14">
    <source>
        <dbReference type="Proteomes" id="UP000706926"/>
    </source>
</evidence>
<dbReference type="EMBL" id="JAGGKI010000002">
    <property type="protein sequence ID" value="MBP1891571.1"/>
    <property type="molecule type" value="Genomic_DNA"/>
</dbReference>
<comment type="caution">
    <text evidence="13">The sequence shown here is derived from an EMBL/GenBank/DDBJ whole genome shotgun (WGS) entry which is preliminary data.</text>
</comment>
<evidence type="ECO:0000256" key="6">
    <source>
        <dbReference type="ARBA" id="ARBA00023136"/>
    </source>
</evidence>
<dbReference type="PANTHER" id="PTHR32089:SF112">
    <property type="entry name" value="LYSOZYME-LIKE PROTEIN-RELATED"/>
    <property type="match status" value="1"/>
</dbReference>